<dbReference type="EMBL" id="UZAK01033136">
    <property type="protein sequence ID" value="VDP34769.1"/>
    <property type="molecule type" value="Genomic_DNA"/>
</dbReference>
<dbReference type="Proteomes" id="UP000279833">
    <property type="component" value="Unassembled WGS sequence"/>
</dbReference>
<name>A0A183K2M0_9TREM</name>
<gene>
    <name evidence="1" type="ORF">SCUD_LOCUS9234</name>
</gene>
<accession>A0A183K2M0</accession>
<proteinExistence type="predicted"/>
<protein>
    <submittedName>
        <fullName evidence="3">Secreted protein</fullName>
    </submittedName>
</protein>
<dbReference type="AlphaFoldDB" id="A0A183K2M0"/>
<keyword evidence="2" id="KW-1185">Reference proteome</keyword>
<evidence type="ECO:0000313" key="2">
    <source>
        <dbReference type="Proteomes" id="UP000279833"/>
    </source>
</evidence>
<organism evidence="3">
    <name type="scientific">Schistosoma curassoni</name>
    <dbReference type="NCBI Taxonomy" id="6186"/>
    <lineage>
        <taxon>Eukaryota</taxon>
        <taxon>Metazoa</taxon>
        <taxon>Spiralia</taxon>
        <taxon>Lophotrochozoa</taxon>
        <taxon>Platyhelminthes</taxon>
        <taxon>Trematoda</taxon>
        <taxon>Digenea</taxon>
        <taxon>Strigeidida</taxon>
        <taxon>Schistosomatoidea</taxon>
        <taxon>Schistosomatidae</taxon>
        <taxon>Schistosoma</taxon>
    </lineage>
</organism>
<dbReference type="WBParaSite" id="SCUD_0000923401-mRNA-1">
    <property type="protein sequence ID" value="SCUD_0000923401-mRNA-1"/>
    <property type="gene ID" value="SCUD_0000923401"/>
</dbReference>
<evidence type="ECO:0000313" key="3">
    <source>
        <dbReference type="WBParaSite" id="SCUD_0000923401-mRNA-1"/>
    </source>
</evidence>
<reference evidence="3" key="1">
    <citation type="submission" date="2016-06" db="UniProtKB">
        <authorList>
            <consortium name="WormBaseParasite"/>
        </authorList>
    </citation>
    <scope>IDENTIFICATION</scope>
</reference>
<reference evidence="1 2" key="2">
    <citation type="submission" date="2018-11" db="EMBL/GenBank/DDBJ databases">
        <authorList>
            <consortium name="Pathogen Informatics"/>
        </authorList>
    </citation>
    <scope>NUCLEOTIDE SEQUENCE [LARGE SCALE GENOMIC DNA]</scope>
    <source>
        <strain evidence="1">Dakar</strain>
        <strain evidence="2">Dakar, Senegal</strain>
    </source>
</reference>
<sequence>MTWLKIVCNGAGAATLCILPNSDLLNSSCPFFSLAKFISLDYTPRLTSSNPNLSDYCLYFYYLYHYGI</sequence>
<evidence type="ECO:0000313" key="1">
    <source>
        <dbReference type="EMBL" id="VDP34769.1"/>
    </source>
</evidence>